<evidence type="ECO:0000256" key="5">
    <source>
        <dbReference type="RuleBase" id="RU000477"/>
    </source>
</evidence>
<name>A0A1W4WJ81_AGRPL</name>
<feature type="transmembrane region" description="Helical" evidence="6">
    <location>
        <begin position="77"/>
        <end position="97"/>
    </location>
</feature>
<dbReference type="InterPro" id="IPR023271">
    <property type="entry name" value="Aquaporin-like"/>
</dbReference>
<dbReference type="PRINTS" id="PR00783">
    <property type="entry name" value="MINTRINSICP"/>
</dbReference>
<feature type="transmembrane region" description="Helical" evidence="6">
    <location>
        <begin position="45"/>
        <end position="71"/>
    </location>
</feature>
<dbReference type="GeneID" id="108733726"/>
<dbReference type="KEGG" id="apln:108733726"/>
<dbReference type="SUPFAM" id="SSF81338">
    <property type="entry name" value="Aquaporin-like"/>
    <property type="match status" value="1"/>
</dbReference>
<dbReference type="RefSeq" id="XP_018320517.1">
    <property type="nucleotide sequence ID" value="XM_018465015.1"/>
</dbReference>
<evidence type="ECO:0000313" key="8">
    <source>
        <dbReference type="RefSeq" id="XP_018320517.1"/>
    </source>
</evidence>
<dbReference type="InterPro" id="IPR000425">
    <property type="entry name" value="MIP"/>
</dbReference>
<dbReference type="PANTHER" id="PTHR19139:SF270">
    <property type="entry name" value="ENTOMOGLYCEROPORIN 1-RELATED"/>
    <property type="match status" value="1"/>
</dbReference>
<dbReference type="CDD" id="cd00333">
    <property type="entry name" value="MIP"/>
    <property type="match status" value="1"/>
</dbReference>
<sequence length="289" mass="31078">MLVLIYRFGLLVVIKTVLLCASTVKDSSEFDKLFVLTDNLSIYDRTVLCASEFLGTAILVYVGCMGCVTFGNAPNHLAVSICFGCGVMLAIQCVAHISGAHINPVVTIASAILGNLPLIEVPVYFVGQFIGAIAGFGALKATTPSEFIKVFINNTEPVPGICSPVVSPNVSSFHGFLSEFFATLILILLCCSVWDPRNSTKHDSVPIKFGLAIVALALSAGPYSGAHLNPARSLAPALWNGDWKDHWVYWLGPTLAAIFGAATYRFFFSFQQDEKPNSIAETIPLNDKP</sequence>
<keyword evidence="5" id="KW-0813">Transport</keyword>
<comment type="similarity">
    <text evidence="5">Belongs to the MIP/aquaporin (TC 1.A.8) family.</text>
</comment>
<feature type="transmembrane region" description="Helical" evidence="6">
    <location>
        <begin position="206"/>
        <end position="226"/>
    </location>
</feature>
<evidence type="ECO:0000256" key="1">
    <source>
        <dbReference type="ARBA" id="ARBA00004141"/>
    </source>
</evidence>
<organism evidence="7 8">
    <name type="scientific">Agrilus planipennis</name>
    <name type="common">Emerald ash borer</name>
    <name type="synonym">Agrilus marcopoli</name>
    <dbReference type="NCBI Taxonomy" id="224129"/>
    <lineage>
        <taxon>Eukaryota</taxon>
        <taxon>Metazoa</taxon>
        <taxon>Ecdysozoa</taxon>
        <taxon>Arthropoda</taxon>
        <taxon>Hexapoda</taxon>
        <taxon>Insecta</taxon>
        <taxon>Pterygota</taxon>
        <taxon>Neoptera</taxon>
        <taxon>Endopterygota</taxon>
        <taxon>Coleoptera</taxon>
        <taxon>Polyphaga</taxon>
        <taxon>Elateriformia</taxon>
        <taxon>Buprestoidea</taxon>
        <taxon>Buprestidae</taxon>
        <taxon>Agrilinae</taxon>
        <taxon>Agrilus</taxon>
    </lineage>
</organism>
<dbReference type="Proteomes" id="UP000192223">
    <property type="component" value="Unplaced"/>
</dbReference>
<dbReference type="InParanoid" id="A0A1W4WJ81"/>
<accession>A0A1W4WJ81</accession>
<comment type="subcellular location">
    <subcellularLocation>
        <location evidence="1">Membrane</location>
        <topology evidence="1">Multi-pass membrane protein</topology>
    </subcellularLocation>
</comment>
<dbReference type="GO" id="GO:0015267">
    <property type="term" value="F:channel activity"/>
    <property type="evidence" value="ECO:0007669"/>
    <property type="project" value="InterPro"/>
</dbReference>
<dbReference type="NCBIfam" id="TIGR00861">
    <property type="entry name" value="MIP"/>
    <property type="match status" value="1"/>
</dbReference>
<dbReference type="OrthoDB" id="3222at2759"/>
<reference evidence="8" key="1">
    <citation type="submission" date="2025-08" db="UniProtKB">
        <authorList>
            <consortium name="RefSeq"/>
        </authorList>
    </citation>
    <scope>IDENTIFICATION</scope>
    <source>
        <tissue evidence="8">Entire body</tissue>
    </source>
</reference>
<evidence type="ECO:0000256" key="4">
    <source>
        <dbReference type="ARBA" id="ARBA00023136"/>
    </source>
</evidence>
<feature type="transmembrane region" description="Helical" evidence="6">
    <location>
        <begin position="246"/>
        <end position="267"/>
    </location>
</feature>
<proteinExistence type="inferred from homology"/>
<dbReference type="STRING" id="224129.A0A1W4WJ81"/>
<keyword evidence="4 6" id="KW-0472">Membrane</keyword>
<dbReference type="GO" id="GO:0005886">
    <property type="term" value="C:plasma membrane"/>
    <property type="evidence" value="ECO:0007669"/>
    <property type="project" value="TreeGrafter"/>
</dbReference>
<gene>
    <name evidence="8" type="primary">LOC108733726</name>
</gene>
<dbReference type="AlphaFoldDB" id="A0A1W4WJ81"/>
<dbReference type="FunCoup" id="A0A1W4WJ81">
    <property type="interactions" value="92"/>
</dbReference>
<dbReference type="Gene3D" id="1.20.1080.10">
    <property type="entry name" value="Glycerol uptake facilitator protein"/>
    <property type="match status" value="1"/>
</dbReference>
<dbReference type="Pfam" id="PF00230">
    <property type="entry name" value="MIP"/>
    <property type="match status" value="1"/>
</dbReference>
<evidence type="ECO:0000256" key="6">
    <source>
        <dbReference type="SAM" id="Phobius"/>
    </source>
</evidence>
<evidence type="ECO:0000256" key="2">
    <source>
        <dbReference type="ARBA" id="ARBA00022692"/>
    </source>
</evidence>
<keyword evidence="3 6" id="KW-1133">Transmembrane helix</keyword>
<dbReference type="InterPro" id="IPR034294">
    <property type="entry name" value="Aquaporin_transptr"/>
</dbReference>
<feature type="transmembrane region" description="Helical" evidence="6">
    <location>
        <begin position="118"/>
        <end position="139"/>
    </location>
</feature>
<feature type="transmembrane region" description="Helical" evidence="6">
    <location>
        <begin position="173"/>
        <end position="194"/>
    </location>
</feature>
<protein>
    <submittedName>
        <fullName evidence="8">Aquaporin AQPAe.a isoform X1</fullName>
    </submittedName>
</protein>
<keyword evidence="2 5" id="KW-0812">Transmembrane</keyword>
<keyword evidence="7" id="KW-1185">Reference proteome</keyword>
<evidence type="ECO:0000313" key="7">
    <source>
        <dbReference type="Proteomes" id="UP000192223"/>
    </source>
</evidence>
<evidence type="ECO:0000256" key="3">
    <source>
        <dbReference type="ARBA" id="ARBA00022989"/>
    </source>
</evidence>
<dbReference type="PANTHER" id="PTHR19139">
    <property type="entry name" value="AQUAPORIN TRANSPORTER"/>
    <property type="match status" value="1"/>
</dbReference>